<keyword evidence="3" id="KW-1185">Reference proteome</keyword>
<sequence>MAFVKEESQDFRIEEVFSLKPEDPQEQTGTSKERTRRYRERLNQDEARREEILRERRRKYQEKKARGEIKPRHISSLPKQKRDRLREVWRNTARRRKMRKDLEADLDEKPPSPEQLEMSHDSPSPQAAHRLPSTHAQSNGGLGETHQHKVQAEMRRLRKENKRLQAELERMRKASRKMRVRMRRWNKVKKAVRLLKKAAAEKKQNVIAFLSRDENSRLLAGEETHKMQRRLLTKTLLELHADYNETCAPEHCISYRQFASYRPRYITEAAMHRDQEQEEESEPEVLQLGRFIIVKYDDKRCVGQIVEIQGEEIQVNCMAQHGDKNAFQWPEKEERVSCSRSDITGAISEPYGRAAKLADLDWLMFISTT</sequence>
<evidence type="ECO:0000313" key="3">
    <source>
        <dbReference type="Proteomes" id="UP001187343"/>
    </source>
</evidence>
<evidence type="ECO:0000256" key="1">
    <source>
        <dbReference type="SAM" id="MobiDB-lite"/>
    </source>
</evidence>
<feature type="compositionally biased region" description="Basic and acidic residues" evidence="1">
    <location>
        <begin position="145"/>
        <end position="154"/>
    </location>
</feature>
<protein>
    <submittedName>
        <fullName evidence="2">Uncharacterized protein</fullName>
    </submittedName>
</protein>
<dbReference type="Proteomes" id="UP001187343">
    <property type="component" value="Unassembled WGS sequence"/>
</dbReference>
<feature type="region of interest" description="Disordered" evidence="1">
    <location>
        <begin position="1"/>
        <end position="154"/>
    </location>
</feature>
<feature type="compositionally biased region" description="Basic and acidic residues" evidence="1">
    <location>
        <begin position="40"/>
        <end position="54"/>
    </location>
</feature>
<name>A0AA88TMB4_9TELE</name>
<feature type="compositionally biased region" description="Basic and acidic residues" evidence="1">
    <location>
        <begin position="62"/>
        <end position="71"/>
    </location>
</feature>
<dbReference type="EMBL" id="JAUYZG010000012">
    <property type="protein sequence ID" value="KAK2892352.1"/>
    <property type="molecule type" value="Genomic_DNA"/>
</dbReference>
<reference evidence="2" key="1">
    <citation type="submission" date="2023-08" db="EMBL/GenBank/DDBJ databases">
        <title>Chromosome-level Genome Assembly of mud carp (Cirrhinus molitorella).</title>
        <authorList>
            <person name="Liu H."/>
        </authorList>
    </citation>
    <scope>NUCLEOTIDE SEQUENCE</scope>
    <source>
        <strain evidence="2">Prfri</strain>
        <tissue evidence="2">Muscle</tissue>
    </source>
</reference>
<organism evidence="2 3">
    <name type="scientific">Cirrhinus molitorella</name>
    <name type="common">mud carp</name>
    <dbReference type="NCBI Taxonomy" id="172907"/>
    <lineage>
        <taxon>Eukaryota</taxon>
        <taxon>Metazoa</taxon>
        <taxon>Chordata</taxon>
        <taxon>Craniata</taxon>
        <taxon>Vertebrata</taxon>
        <taxon>Euteleostomi</taxon>
        <taxon>Actinopterygii</taxon>
        <taxon>Neopterygii</taxon>
        <taxon>Teleostei</taxon>
        <taxon>Ostariophysi</taxon>
        <taxon>Cypriniformes</taxon>
        <taxon>Cyprinidae</taxon>
        <taxon>Labeoninae</taxon>
        <taxon>Labeonini</taxon>
        <taxon>Cirrhinus</taxon>
    </lineage>
</organism>
<comment type="caution">
    <text evidence="2">The sequence shown here is derived from an EMBL/GenBank/DDBJ whole genome shotgun (WGS) entry which is preliminary data.</text>
</comment>
<evidence type="ECO:0000313" key="2">
    <source>
        <dbReference type="EMBL" id="KAK2892352.1"/>
    </source>
</evidence>
<feature type="compositionally biased region" description="Basic and acidic residues" evidence="1">
    <location>
        <begin position="1"/>
        <end position="23"/>
    </location>
</feature>
<proteinExistence type="predicted"/>
<accession>A0AA88TMB4</accession>
<feature type="compositionally biased region" description="Basic and acidic residues" evidence="1">
    <location>
        <begin position="100"/>
        <end position="111"/>
    </location>
</feature>
<dbReference type="AlphaFoldDB" id="A0AA88TMB4"/>
<gene>
    <name evidence="2" type="ORF">Q8A67_012340</name>
</gene>